<dbReference type="GO" id="GO:0006602">
    <property type="term" value="P:creatinine catabolic process"/>
    <property type="evidence" value="ECO:0007669"/>
    <property type="project" value="InterPro"/>
</dbReference>
<proteinExistence type="inferred from homology"/>
<dbReference type="PANTHER" id="PTHR35005">
    <property type="entry name" value="3-DEHYDRO-SCYLLO-INOSOSE HYDROLASE"/>
    <property type="match status" value="1"/>
</dbReference>
<dbReference type="GO" id="GO:0016811">
    <property type="term" value="F:hydrolase activity, acting on carbon-nitrogen (but not peptide) bonds, in linear amides"/>
    <property type="evidence" value="ECO:0007669"/>
    <property type="project" value="TreeGrafter"/>
</dbReference>
<sequence length="257" mass="28229">MTASIRMDELSWPEYQQKIAQNVPVFLAVGATEQHGPHLPLGVDVILPTGIATRVAQEVGGIVAPTIPYGYKSQPRSGGGQAFPGTTSVDAHTLSLVLRDVIRNLAYHGVKRLVIVNGHFENTWPMTEGVDLAMRELHRDGIDDLVVLRLEYWDFVETATLDRLFPEGFPGTALEHASLLETSMMLVFRPDLVDMDLVPSDGPAVFPTYDRHPVDPDMVPKSGVLARAQGSTAEKGNWLIDDHVALITKAVRKEFSL</sequence>
<dbReference type="InterPro" id="IPR031034">
    <property type="entry name" value="Creatininase"/>
</dbReference>
<dbReference type="AlphaFoldDB" id="A0A6S7BMN7"/>
<dbReference type="SUPFAM" id="SSF102215">
    <property type="entry name" value="Creatininase"/>
    <property type="match status" value="1"/>
</dbReference>
<dbReference type="EC" id="3.5.2.10" evidence="6"/>
<evidence type="ECO:0000256" key="3">
    <source>
        <dbReference type="ARBA" id="ARBA00022801"/>
    </source>
</evidence>
<dbReference type="RefSeq" id="WP_175106604.1">
    <property type="nucleotide sequence ID" value="NZ_CADIKM010000023.1"/>
</dbReference>
<dbReference type="GO" id="GO:0047789">
    <property type="term" value="F:creatininase activity"/>
    <property type="evidence" value="ECO:0007669"/>
    <property type="project" value="UniProtKB-EC"/>
</dbReference>
<dbReference type="PANTHER" id="PTHR35005:SF1">
    <property type="entry name" value="2-AMINO-5-FORMYLAMINO-6-RIBOSYLAMINOPYRIMIDIN-4(3H)-ONE 5'-MONOPHOSPHATE DEFORMYLASE"/>
    <property type="match status" value="1"/>
</dbReference>
<protein>
    <submittedName>
        <fullName evidence="6">Creatinine amidohydrolase</fullName>
        <ecNumber evidence="6">3.5.2.10</ecNumber>
    </submittedName>
</protein>
<dbReference type="InterPro" id="IPR024087">
    <property type="entry name" value="Creatininase-like_sf"/>
</dbReference>
<dbReference type="EMBL" id="CADIKM010000023">
    <property type="protein sequence ID" value="CAB3796355.1"/>
    <property type="molecule type" value="Genomic_DNA"/>
</dbReference>
<comment type="cofactor">
    <cofactor evidence="1">
        <name>Zn(2+)</name>
        <dbReference type="ChEBI" id="CHEBI:29105"/>
    </cofactor>
</comment>
<dbReference type="Pfam" id="PF02633">
    <property type="entry name" value="Creatininase"/>
    <property type="match status" value="1"/>
</dbReference>
<keyword evidence="3 6" id="KW-0378">Hydrolase</keyword>
<evidence type="ECO:0000256" key="5">
    <source>
        <dbReference type="ARBA" id="ARBA00024029"/>
    </source>
</evidence>
<comment type="similarity">
    <text evidence="5">Belongs to the creatininase superfamily.</text>
</comment>
<accession>A0A6S7BMN7</accession>
<organism evidence="6 7">
    <name type="scientific">Pararobbsia alpina</name>
    <dbReference type="NCBI Taxonomy" id="621374"/>
    <lineage>
        <taxon>Bacteria</taxon>
        <taxon>Pseudomonadati</taxon>
        <taxon>Pseudomonadota</taxon>
        <taxon>Betaproteobacteria</taxon>
        <taxon>Burkholderiales</taxon>
        <taxon>Burkholderiaceae</taxon>
        <taxon>Pararobbsia</taxon>
    </lineage>
</organism>
<keyword evidence="4" id="KW-0862">Zinc</keyword>
<evidence type="ECO:0000256" key="1">
    <source>
        <dbReference type="ARBA" id="ARBA00001947"/>
    </source>
</evidence>
<reference evidence="6 7" key="1">
    <citation type="submission" date="2020-04" db="EMBL/GenBank/DDBJ databases">
        <authorList>
            <person name="De Canck E."/>
        </authorList>
    </citation>
    <scope>NUCLEOTIDE SEQUENCE [LARGE SCALE GENOMIC DNA]</scope>
    <source>
        <strain evidence="6 7">LMG 28138</strain>
    </source>
</reference>
<dbReference type="Proteomes" id="UP000494115">
    <property type="component" value="Unassembled WGS sequence"/>
</dbReference>
<dbReference type="GO" id="GO:0006601">
    <property type="term" value="P:creatine biosynthetic process"/>
    <property type="evidence" value="ECO:0007669"/>
    <property type="project" value="InterPro"/>
</dbReference>
<dbReference type="GO" id="GO:0009231">
    <property type="term" value="P:riboflavin biosynthetic process"/>
    <property type="evidence" value="ECO:0007669"/>
    <property type="project" value="TreeGrafter"/>
</dbReference>
<keyword evidence="2" id="KW-0479">Metal-binding</keyword>
<dbReference type="InterPro" id="IPR003785">
    <property type="entry name" value="Creatininase/forma_Hydrolase"/>
</dbReference>
<gene>
    <name evidence="6" type="primary">crnA</name>
    <name evidence="6" type="ORF">LMG28138_04062</name>
</gene>
<evidence type="ECO:0000313" key="6">
    <source>
        <dbReference type="EMBL" id="CAB3796355.1"/>
    </source>
</evidence>
<name>A0A6S7BMN7_9BURK</name>
<evidence type="ECO:0000256" key="4">
    <source>
        <dbReference type="ARBA" id="ARBA00022833"/>
    </source>
</evidence>
<dbReference type="Gene3D" id="3.40.50.10310">
    <property type="entry name" value="Creatininase"/>
    <property type="match status" value="1"/>
</dbReference>
<dbReference type="NCBIfam" id="TIGR04448">
    <property type="entry name" value="creatininase"/>
    <property type="match status" value="1"/>
</dbReference>
<evidence type="ECO:0000313" key="7">
    <source>
        <dbReference type="Proteomes" id="UP000494115"/>
    </source>
</evidence>
<keyword evidence="7" id="KW-1185">Reference proteome</keyword>
<evidence type="ECO:0000256" key="2">
    <source>
        <dbReference type="ARBA" id="ARBA00022723"/>
    </source>
</evidence>
<dbReference type="GO" id="GO:0046872">
    <property type="term" value="F:metal ion binding"/>
    <property type="evidence" value="ECO:0007669"/>
    <property type="project" value="UniProtKB-KW"/>
</dbReference>